<dbReference type="OrthoDB" id="9793626at2"/>
<comment type="caution">
    <text evidence="4">The sequence shown here is derived from an EMBL/GenBank/DDBJ whole genome shotgun (WGS) entry which is preliminary data.</text>
</comment>
<dbReference type="PANTHER" id="PTHR43333">
    <property type="entry name" value="2-HACID_DH_C DOMAIN-CONTAINING PROTEIN"/>
    <property type="match status" value="1"/>
</dbReference>
<keyword evidence="2" id="KW-0520">NAD</keyword>
<dbReference type="RefSeq" id="WP_104521479.1">
    <property type="nucleotide sequence ID" value="NZ_NHRY01000245.1"/>
</dbReference>
<protein>
    <submittedName>
        <fullName evidence="4">Hydroxyacid dehydrogenase</fullName>
    </submittedName>
</protein>
<proteinExistence type="predicted"/>
<dbReference type="AlphaFoldDB" id="A0A2S6N116"/>
<keyword evidence="5" id="KW-1185">Reference proteome</keyword>
<dbReference type="Gene3D" id="3.40.50.720">
    <property type="entry name" value="NAD(P)-binding Rossmann-like Domain"/>
    <property type="match status" value="2"/>
</dbReference>
<reference evidence="4 5" key="1">
    <citation type="journal article" date="2018" name="Arch. Microbiol.">
        <title>New insights into the metabolic potential of the phototrophic purple bacterium Rhodopila globiformis DSM 161(T) from its draft genome sequence and evidence for a vanadium-dependent nitrogenase.</title>
        <authorList>
            <person name="Imhoff J.F."/>
            <person name="Rahn T."/>
            <person name="Kunzel S."/>
            <person name="Neulinger S.C."/>
        </authorList>
    </citation>
    <scope>NUCLEOTIDE SEQUENCE [LARGE SCALE GENOMIC DNA]</scope>
    <source>
        <strain evidence="4 5">DSM 161</strain>
    </source>
</reference>
<sequence>MRIHIQNPENDPLFDFSLAMWDAAAARAPDIGFGHSVSLGTTPADFAAAMQDAEALVTDVSVIKALFPCPAPRLKLIFLTNAGLDGLAPFTWLPPGVALLNNRGTHAVKAGEFAIMSILMLANRVPAMVTNQRAGTWRKLWGSGLGGRRVTIVGLGTLGGATAEHAARFGLRVTGVRAHPAPHPHCTCVIGTDALDSVLPETDFLVLACPLTDATRGLVDRRRLGLLPQGAGVVNIGRGALLDQDALCDRLDDGHLSGAVLDVFTPEPIPPGHRLWSTPNLIISPHTAADDPATYNPLSLDIFLDNLRAWRDGRPLPNRFDTGRGY</sequence>
<evidence type="ECO:0000313" key="5">
    <source>
        <dbReference type="Proteomes" id="UP000239724"/>
    </source>
</evidence>
<dbReference type="GO" id="GO:0051287">
    <property type="term" value="F:NAD binding"/>
    <property type="evidence" value="ECO:0007669"/>
    <property type="project" value="InterPro"/>
</dbReference>
<gene>
    <name evidence="4" type="ORF">CCS01_24665</name>
</gene>
<dbReference type="Proteomes" id="UP000239724">
    <property type="component" value="Unassembled WGS sequence"/>
</dbReference>
<feature type="domain" description="D-isomer specific 2-hydroxyacid dehydrogenase NAD-binding" evidence="3">
    <location>
        <begin position="116"/>
        <end position="288"/>
    </location>
</feature>
<dbReference type="InterPro" id="IPR036291">
    <property type="entry name" value="NAD(P)-bd_dom_sf"/>
</dbReference>
<dbReference type="PANTHER" id="PTHR43333:SF1">
    <property type="entry name" value="D-ISOMER SPECIFIC 2-HYDROXYACID DEHYDROGENASE NAD-BINDING DOMAIN-CONTAINING PROTEIN"/>
    <property type="match status" value="1"/>
</dbReference>
<dbReference type="SUPFAM" id="SSF51735">
    <property type="entry name" value="NAD(P)-binding Rossmann-fold domains"/>
    <property type="match status" value="1"/>
</dbReference>
<evidence type="ECO:0000259" key="3">
    <source>
        <dbReference type="Pfam" id="PF02826"/>
    </source>
</evidence>
<evidence type="ECO:0000256" key="2">
    <source>
        <dbReference type="ARBA" id="ARBA00023027"/>
    </source>
</evidence>
<keyword evidence="1" id="KW-0560">Oxidoreductase</keyword>
<dbReference type="InterPro" id="IPR006140">
    <property type="entry name" value="D-isomer_DH_NAD-bd"/>
</dbReference>
<dbReference type="SUPFAM" id="SSF52283">
    <property type="entry name" value="Formate/glycerate dehydrogenase catalytic domain-like"/>
    <property type="match status" value="1"/>
</dbReference>
<name>A0A2S6N116_RHOGL</name>
<dbReference type="Pfam" id="PF02826">
    <property type="entry name" value="2-Hacid_dh_C"/>
    <property type="match status" value="1"/>
</dbReference>
<dbReference type="GO" id="GO:0016491">
    <property type="term" value="F:oxidoreductase activity"/>
    <property type="evidence" value="ECO:0007669"/>
    <property type="project" value="UniProtKB-KW"/>
</dbReference>
<dbReference type="EMBL" id="NHRY01000245">
    <property type="protein sequence ID" value="PPQ28302.1"/>
    <property type="molecule type" value="Genomic_DNA"/>
</dbReference>
<evidence type="ECO:0000256" key="1">
    <source>
        <dbReference type="ARBA" id="ARBA00023002"/>
    </source>
</evidence>
<accession>A0A2S6N116</accession>
<dbReference type="CDD" id="cd05300">
    <property type="entry name" value="2-Hacid_dh_1"/>
    <property type="match status" value="1"/>
</dbReference>
<organism evidence="4 5">
    <name type="scientific">Rhodopila globiformis</name>
    <name type="common">Rhodopseudomonas globiformis</name>
    <dbReference type="NCBI Taxonomy" id="1071"/>
    <lineage>
        <taxon>Bacteria</taxon>
        <taxon>Pseudomonadati</taxon>
        <taxon>Pseudomonadota</taxon>
        <taxon>Alphaproteobacteria</taxon>
        <taxon>Acetobacterales</taxon>
        <taxon>Acetobacteraceae</taxon>
        <taxon>Rhodopila</taxon>
    </lineage>
</organism>
<evidence type="ECO:0000313" key="4">
    <source>
        <dbReference type="EMBL" id="PPQ28302.1"/>
    </source>
</evidence>